<accession>A0A1F5J8L1</accession>
<organism evidence="7 8">
    <name type="scientific">Candidatus Daviesbacteria bacterium RIFCSPHIGHO2_02_FULL_39_12</name>
    <dbReference type="NCBI Taxonomy" id="1797770"/>
    <lineage>
        <taxon>Bacteria</taxon>
        <taxon>Candidatus Daviesiibacteriota</taxon>
    </lineage>
</organism>
<evidence type="ECO:0000313" key="7">
    <source>
        <dbReference type="EMBL" id="OGE24929.1"/>
    </source>
</evidence>
<dbReference type="PANTHER" id="PTHR34138:SF1">
    <property type="entry name" value="CELL SHAPE-DETERMINING PROTEIN MREC"/>
    <property type="match status" value="1"/>
</dbReference>
<evidence type="ECO:0000256" key="1">
    <source>
        <dbReference type="ARBA" id="ARBA00009369"/>
    </source>
</evidence>
<evidence type="ECO:0000256" key="4">
    <source>
        <dbReference type="ARBA" id="ARBA00032089"/>
    </source>
</evidence>
<evidence type="ECO:0000313" key="8">
    <source>
        <dbReference type="Proteomes" id="UP000177042"/>
    </source>
</evidence>
<dbReference type="Pfam" id="PF04085">
    <property type="entry name" value="MreC"/>
    <property type="match status" value="1"/>
</dbReference>
<keyword evidence="5" id="KW-0175">Coiled coil</keyword>
<dbReference type="InterPro" id="IPR042175">
    <property type="entry name" value="Cell/Rod_MreC_2"/>
</dbReference>
<dbReference type="InterPro" id="IPR007221">
    <property type="entry name" value="MreC"/>
</dbReference>
<proteinExistence type="inferred from homology"/>
<protein>
    <recommendedName>
        <fullName evidence="2">Cell shape-determining protein MreC</fullName>
    </recommendedName>
    <alternativeName>
        <fullName evidence="4">Cell shape protein MreC</fullName>
    </alternativeName>
</protein>
<evidence type="ECO:0000256" key="5">
    <source>
        <dbReference type="SAM" id="Coils"/>
    </source>
</evidence>
<dbReference type="AlphaFoldDB" id="A0A1F5J8L1"/>
<dbReference type="Gene3D" id="2.40.10.350">
    <property type="entry name" value="Rod shape-determining protein MreC, domain 2"/>
    <property type="match status" value="1"/>
</dbReference>
<feature type="domain" description="Rod shape-determining protein MreC beta-barrel core" evidence="6">
    <location>
        <begin position="120"/>
        <end position="261"/>
    </location>
</feature>
<dbReference type="InterPro" id="IPR042177">
    <property type="entry name" value="Cell/Rod_1"/>
</dbReference>
<sequence length="262" mass="28871">MDQVFPNLKLLIILIIFSSLILAADLLNFLNLPKSMLSFATNPISFGLYQTGRNIDKQLFFIVALRSASQENKALKGQIGQLLSENARIRKELAEAQSQLTQQKYLDPANYNLLPARPVGLSRYLKIDRGSSSGVKVGTAVVYNDNFVGKIVQAGEKSANVQLLTDPDSKVAAFSQGLLGKAKGILLGQFGADILLDKILQEEKINEGDLVYSEGTETFLPRGLILGRVDKVLEQATQVFKQAKIVANFDIRDLELVYVIQE</sequence>
<evidence type="ECO:0000256" key="2">
    <source>
        <dbReference type="ARBA" id="ARBA00013855"/>
    </source>
</evidence>
<dbReference type="PANTHER" id="PTHR34138">
    <property type="entry name" value="CELL SHAPE-DETERMINING PROTEIN MREC"/>
    <property type="match status" value="1"/>
</dbReference>
<dbReference type="Gene3D" id="2.40.10.340">
    <property type="entry name" value="Rod shape-determining protein MreC, domain 1"/>
    <property type="match status" value="1"/>
</dbReference>
<dbReference type="InterPro" id="IPR055342">
    <property type="entry name" value="MreC_beta-barrel_core"/>
</dbReference>
<dbReference type="EMBL" id="MFCX01000036">
    <property type="protein sequence ID" value="OGE24929.1"/>
    <property type="molecule type" value="Genomic_DNA"/>
</dbReference>
<comment type="caution">
    <text evidence="7">The sequence shown here is derived from an EMBL/GenBank/DDBJ whole genome shotgun (WGS) entry which is preliminary data.</text>
</comment>
<name>A0A1F5J8L1_9BACT</name>
<dbReference type="GO" id="GO:0008360">
    <property type="term" value="P:regulation of cell shape"/>
    <property type="evidence" value="ECO:0007669"/>
    <property type="project" value="UniProtKB-KW"/>
</dbReference>
<feature type="coiled-coil region" evidence="5">
    <location>
        <begin position="65"/>
        <end position="99"/>
    </location>
</feature>
<gene>
    <name evidence="7" type="ORF">A3C26_00275</name>
</gene>
<evidence type="ECO:0000259" key="6">
    <source>
        <dbReference type="Pfam" id="PF04085"/>
    </source>
</evidence>
<dbReference type="Proteomes" id="UP000177042">
    <property type="component" value="Unassembled WGS sequence"/>
</dbReference>
<evidence type="ECO:0000256" key="3">
    <source>
        <dbReference type="ARBA" id="ARBA00022960"/>
    </source>
</evidence>
<dbReference type="GO" id="GO:0005886">
    <property type="term" value="C:plasma membrane"/>
    <property type="evidence" value="ECO:0007669"/>
    <property type="project" value="TreeGrafter"/>
</dbReference>
<keyword evidence="3" id="KW-0133">Cell shape</keyword>
<comment type="similarity">
    <text evidence="1">Belongs to the MreC family.</text>
</comment>
<reference evidence="7 8" key="1">
    <citation type="journal article" date="2016" name="Nat. Commun.">
        <title>Thousands of microbial genomes shed light on interconnected biogeochemical processes in an aquifer system.</title>
        <authorList>
            <person name="Anantharaman K."/>
            <person name="Brown C.T."/>
            <person name="Hug L.A."/>
            <person name="Sharon I."/>
            <person name="Castelle C.J."/>
            <person name="Probst A.J."/>
            <person name="Thomas B.C."/>
            <person name="Singh A."/>
            <person name="Wilkins M.J."/>
            <person name="Karaoz U."/>
            <person name="Brodie E.L."/>
            <person name="Williams K.H."/>
            <person name="Hubbard S.S."/>
            <person name="Banfield J.F."/>
        </authorList>
    </citation>
    <scope>NUCLEOTIDE SEQUENCE [LARGE SCALE GENOMIC DNA]</scope>
</reference>